<sequence>MEAAEVSEALICEQLDAEAGEEPATVFEIKLHNRGLERVGAALAACAKLKVLDLSFNKLRHIDGLAALGELRELRLYCNQLSRLSGLHGCTSLQVLQLHGNQLGDRPLGPNPTRDDGLGRLSALHTLSLDRNPLTDAGLIALQLHANTQLTTLRVSATRITSLAPLARCGRLETLEANGNAICSLEGATAAWGALVELQLSGNRIADLRPLRSLRRLAVLHLNSNGLRSITRLPPLPALVELQLSANQLESIAPLAPRAPIADVAGAAERDPAPTDGSGAQPAPRAPRPGVRPGSRPSSAMPAPSAHAGEATRAGAARKAEPTKDSGGACAFPSLEVLDVSRNQLADLADACAALRALPELAELRLSGNPLCTHEALGTSLGSALGERLRVLDDVELVDAQRSGETAAARGDAPGARPRTPGVDASSCAASSTSPASSSTPTGGRPASACVLARPSKPNAGGGALGAIPLVRPPSSRALLGEKTAAQLAASLVQAAAHGSGGSPRGGAADVGAAGAGGAAAADEIGLLAANAQLEHVRKRLRQRLDDAKASIGAPKPTRMQPRAQPAADHGAAVNGVAMPPLASKAAAARADGARDSAANARSLCVVADTAQAPAANAERARSVAERKLGRAPDEAPLAASADGAGALRPARGADTRPAAAPSAAGRPADRSSCAPARLRAPAQQPAAAARGQPQPPSTGGLPARAVAGAQRTAQQPAAPAAPVVTRQAASTAAGAAGARAAPAPAPAAPPAPAAKARLDAARIFAKRCSSDKQTRASAAAALAVGATVTGAALDDARAEARPGTAAAAAAELHGGVALALALREPLRAAQVLVLEESRPGCVERPSRFALMPAGDAAALSSASATDGVDGAAEDGGGAGEAAARAASASGADARAVAEAARAHESLLLAGARSARHAPAASGAYASFRLPLRESAAFSAQPAAGAARASLYSPRGLTSCAPAKCGGGVPLAHAGAIGGVGASRGGTACRPSSAGQSKVLERAKLSGGVRPVLPST</sequence>
<evidence type="ECO:0008006" key="6">
    <source>
        <dbReference type="Google" id="ProtNLM"/>
    </source>
</evidence>
<dbReference type="InterPro" id="IPR003591">
    <property type="entry name" value="Leu-rich_rpt_typical-subtyp"/>
</dbReference>
<feature type="compositionally biased region" description="Low complexity" evidence="3">
    <location>
        <begin position="636"/>
        <end position="693"/>
    </location>
</feature>
<dbReference type="EMBL" id="JAGTXO010000050">
    <property type="protein sequence ID" value="KAG8458501.1"/>
    <property type="molecule type" value="Genomic_DNA"/>
</dbReference>
<feature type="region of interest" description="Disordered" evidence="3">
    <location>
        <begin position="268"/>
        <end position="329"/>
    </location>
</feature>
<dbReference type="Pfam" id="PF13855">
    <property type="entry name" value="LRR_8"/>
    <property type="match status" value="1"/>
</dbReference>
<dbReference type="InterPro" id="IPR050836">
    <property type="entry name" value="SDS22/Internalin_LRR"/>
</dbReference>
<evidence type="ECO:0000313" key="5">
    <source>
        <dbReference type="Proteomes" id="UP000751190"/>
    </source>
</evidence>
<feature type="region of interest" description="Disordered" evidence="3">
    <location>
        <begin position="612"/>
        <end position="726"/>
    </location>
</feature>
<gene>
    <name evidence="4" type="ORF">KFE25_003036</name>
</gene>
<dbReference type="SUPFAM" id="SSF52058">
    <property type="entry name" value="L domain-like"/>
    <property type="match status" value="1"/>
</dbReference>
<dbReference type="AlphaFoldDB" id="A0A8J5X1P0"/>
<dbReference type="SMART" id="SM00365">
    <property type="entry name" value="LRR_SD22"/>
    <property type="match status" value="4"/>
</dbReference>
<proteinExistence type="predicted"/>
<dbReference type="InterPro" id="IPR032675">
    <property type="entry name" value="LRR_dom_sf"/>
</dbReference>
<organism evidence="4 5">
    <name type="scientific">Diacronema lutheri</name>
    <name type="common">Unicellular marine alga</name>
    <name type="synonym">Monochrysis lutheri</name>
    <dbReference type="NCBI Taxonomy" id="2081491"/>
    <lineage>
        <taxon>Eukaryota</taxon>
        <taxon>Haptista</taxon>
        <taxon>Haptophyta</taxon>
        <taxon>Pavlovophyceae</taxon>
        <taxon>Pavlovales</taxon>
        <taxon>Pavlovaceae</taxon>
        <taxon>Diacronema</taxon>
    </lineage>
</organism>
<evidence type="ECO:0000313" key="4">
    <source>
        <dbReference type="EMBL" id="KAG8458501.1"/>
    </source>
</evidence>
<feature type="compositionally biased region" description="Low complexity" evidence="3">
    <location>
        <begin position="710"/>
        <end position="726"/>
    </location>
</feature>
<keyword evidence="5" id="KW-1185">Reference proteome</keyword>
<dbReference type="InterPro" id="IPR001611">
    <property type="entry name" value="Leu-rich_rpt"/>
</dbReference>
<feature type="compositionally biased region" description="Basic and acidic residues" evidence="3">
    <location>
        <begin position="619"/>
        <end position="634"/>
    </location>
</feature>
<evidence type="ECO:0000256" key="3">
    <source>
        <dbReference type="SAM" id="MobiDB-lite"/>
    </source>
</evidence>
<dbReference type="PROSITE" id="PS51450">
    <property type="entry name" value="LRR"/>
    <property type="match status" value="4"/>
</dbReference>
<dbReference type="PANTHER" id="PTHR46652:SF3">
    <property type="entry name" value="LEUCINE-RICH REPEAT-CONTAINING PROTEIN 9"/>
    <property type="match status" value="1"/>
</dbReference>
<dbReference type="Proteomes" id="UP000751190">
    <property type="component" value="Unassembled WGS sequence"/>
</dbReference>
<evidence type="ECO:0000256" key="2">
    <source>
        <dbReference type="ARBA" id="ARBA00022737"/>
    </source>
</evidence>
<keyword evidence="2" id="KW-0677">Repeat</keyword>
<dbReference type="Pfam" id="PF13516">
    <property type="entry name" value="LRR_6"/>
    <property type="match status" value="1"/>
</dbReference>
<comment type="caution">
    <text evidence="4">The sequence shown here is derived from an EMBL/GenBank/DDBJ whole genome shotgun (WGS) entry which is preliminary data.</text>
</comment>
<name>A0A8J5X1P0_DIALT</name>
<feature type="compositionally biased region" description="Low complexity" evidence="3">
    <location>
        <begin position="277"/>
        <end position="317"/>
    </location>
</feature>
<evidence type="ECO:0000256" key="1">
    <source>
        <dbReference type="ARBA" id="ARBA00022614"/>
    </source>
</evidence>
<accession>A0A8J5X1P0</accession>
<keyword evidence="1" id="KW-0433">Leucine-rich repeat</keyword>
<protein>
    <recommendedName>
        <fullName evidence="6">Protein phosphatase 1 regulatory subunit 7</fullName>
    </recommendedName>
</protein>
<dbReference type="SMART" id="SM00369">
    <property type="entry name" value="LRR_TYP"/>
    <property type="match status" value="7"/>
</dbReference>
<feature type="region of interest" description="Disordered" evidence="3">
    <location>
        <begin position="403"/>
        <end position="453"/>
    </location>
</feature>
<dbReference type="PANTHER" id="PTHR46652">
    <property type="entry name" value="LEUCINE-RICH REPEAT AND IQ DOMAIN-CONTAINING PROTEIN 1-RELATED"/>
    <property type="match status" value="1"/>
</dbReference>
<dbReference type="Gene3D" id="3.80.10.10">
    <property type="entry name" value="Ribonuclease Inhibitor"/>
    <property type="match status" value="2"/>
</dbReference>
<dbReference type="OrthoDB" id="433501at2759"/>
<reference evidence="4" key="1">
    <citation type="submission" date="2021-05" db="EMBL/GenBank/DDBJ databases">
        <title>The genome of the haptophyte Pavlova lutheri (Diacronema luteri, Pavlovales) - a model for lipid biosynthesis in eukaryotic algae.</title>
        <authorList>
            <person name="Hulatt C.J."/>
            <person name="Posewitz M.C."/>
        </authorList>
    </citation>
    <scope>NUCLEOTIDE SEQUENCE</scope>
    <source>
        <strain evidence="4">NIVA-4/92</strain>
    </source>
</reference>
<feature type="compositionally biased region" description="Low complexity" evidence="3">
    <location>
        <begin position="406"/>
        <end position="442"/>
    </location>
</feature>